<keyword evidence="7" id="KW-1185">Reference proteome</keyword>
<dbReference type="Pfam" id="PF01380">
    <property type="entry name" value="SIS"/>
    <property type="match status" value="2"/>
</dbReference>
<dbReference type="CDD" id="cd05009">
    <property type="entry name" value="SIS_GlmS_GlmD_2"/>
    <property type="match status" value="1"/>
</dbReference>
<evidence type="ECO:0000313" key="6">
    <source>
        <dbReference type="EMBL" id="MFB5189181.1"/>
    </source>
</evidence>
<accession>A0ABV5AAS5</accession>
<dbReference type="CDD" id="cd05008">
    <property type="entry name" value="SIS_GlmS_GlmD_1"/>
    <property type="match status" value="1"/>
</dbReference>
<reference evidence="6 7" key="1">
    <citation type="journal article" date="2024" name="Int. J. Mol. Sci.">
        <title>Exploration of Alicyclobacillus spp. Genome in Search of Antibiotic Resistance.</title>
        <authorList>
            <person name="Bucka-Kolendo J."/>
            <person name="Kiousi D.E."/>
            <person name="Dekowska A."/>
            <person name="Mikolajczuk-Szczyrba A."/>
            <person name="Karadedos D.M."/>
            <person name="Michael P."/>
            <person name="Galanis A."/>
            <person name="Sokolowska B."/>
        </authorList>
    </citation>
    <scope>NUCLEOTIDE SEQUENCE [LARGE SCALE GENOMIC DNA]</scope>
    <source>
        <strain evidence="6 7">KKP 3000</strain>
    </source>
</reference>
<evidence type="ECO:0000313" key="7">
    <source>
        <dbReference type="Proteomes" id="UP001579974"/>
    </source>
</evidence>
<comment type="caution">
    <text evidence="6">The sequence shown here is derived from an EMBL/GenBank/DDBJ whole genome shotgun (WGS) entry which is preliminary data.</text>
</comment>
<name>A0ABV5AAS5_9BACL</name>
<dbReference type="Gene3D" id="3.40.50.10490">
    <property type="entry name" value="Glucose-6-phosphate isomerase like protein, domain 1"/>
    <property type="match status" value="2"/>
</dbReference>
<dbReference type="SUPFAM" id="SSF53697">
    <property type="entry name" value="SIS domain"/>
    <property type="match status" value="1"/>
</dbReference>
<dbReference type="RefSeq" id="WP_275472675.1">
    <property type="nucleotide sequence ID" value="NZ_CP162940.1"/>
</dbReference>
<dbReference type="InterPro" id="IPR035466">
    <property type="entry name" value="GlmS/AgaS_SIS"/>
</dbReference>
<dbReference type="InterPro" id="IPR035490">
    <property type="entry name" value="GlmS/FrlB_SIS"/>
</dbReference>
<dbReference type="PANTHER" id="PTHR10937:SF0">
    <property type="entry name" value="GLUTAMINE--FRUCTOSE-6-PHOSPHATE TRANSAMINASE (ISOMERIZING)"/>
    <property type="match status" value="1"/>
</dbReference>
<feature type="domain" description="SIS" evidence="5">
    <location>
        <begin position="48"/>
        <end position="187"/>
    </location>
</feature>
<evidence type="ECO:0000256" key="4">
    <source>
        <dbReference type="ARBA" id="ARBA00022737"/>
    </source>
</evidence>
<gene>
    <name evidence="6" type="ORF">KKP3000_002180</name>
</gene>
<comment type="catalytic activity">
    <reaction evidence="1">
        <text>D-fructose 6-phosphate + L-glutamine = D-glucosamine 6-phosphate + L-glutamate</text>
        <dbReference type="Rhea" id="RHEA:13237"/>
        <dbReference type="ChEBI" id="CHEBI:29985"/>
        <dbReference type="ChEBI" id="CHEBI:58359"/>
        <dbReference type="ChEBI" id="CHEBI:58725"/>
        <dbReference type="ChEBI" id="CHEBI:61527"/>
        <dbReference type="EC" id="2.6.1.16"/>
    </reaction>
</comment>
<dbReference type="EMBL" id="JBDXSU010000002">
    <property type="protein sequence ID" value="MFB5189181.1"/>
    <property type="molecule type" value="Genomic_DNA"/>
</dbReference>
<dbReference type="PROSITE" id="PS51464">
    <property type="entry name" value="SIS"/>
    <property type="match status" value="2"/>
</dbReference>
<evidence type="ECO:0000256" key="1">
    <source>
        <dbReference type="ARBA" id="ARBA00001031"/>
    </source>
</evidence>
<dbReference type="Proteomes" id="UP001579974">
    <property type="component" value="Unassembled WGS sequence"/>
</dbReference>
<proteinExistence type="predicted"/>
<evidence type="ECO:0000256" key="2">
    <source>
        <dbReference type="ARBA" id="ARBA00012916"/>
    </source>
</evidence>
<protein>
    <recommendedName>
        <fullName evidence="3">Glutamine--fructose-6-phosphate aminotransferase [isomerizing]</fullName>
        <ecNumber evidence="2">2.6.1.16</ecNumber>
    </recommendedName>
</protein>
<sequence length="372" mass="40336">MTITIPASIRAAFERTDHPFYMWEELWKTPAALQSILTEPNKETIRQAANSMLATDLVHLVGCGTSYFSSIAGMYAFHQFSAMRAQAHNAFEFSAYPSVGLGGTTVIATSHTGTTSAVLDSVALAKREGAFTIAITDVDDSALASAVGRVIEGGGGREKQLPKTRSYVSSLLKTYLLAAAVAEQQGRDVADLADRLADAPATAQTVLDENHELTRIIAEDVATTAQVYLFGGGPHVASAAEGTLKLQETVQVRAFGFELEEGMHGPWVTMQPSDLVIVFAVRGPSFEKAKRFVQAISKLGVKLWVLSDDPDGVPEATYRTRLPNVPEVTSPLFATLPLYEFAYQLAILRGIRPDVMRLTEEAYLTARLQLPR</sequence>
<evidence type="ECO:0000259" key="5">
    <source>
        <dbReference type="PROSITE" id="PS51464"/>
    </source>
</evidence>
<dbReference type="EC" id="2.6.1.16" evidence="2"/>
<dbReference type="PANTHER" id="PTHR10937">
    <property type="entry name" value="GLUCOSAMINE--FRUCTOSE-6-PHOSPHATE AMINOTRANSFERASE, ISOMERIZING"/>
    <property type="match status" value="1"/>
</dbReference>
<evidence type="ECO:0000256" key="3">
    <source>
        <dbReference type="ARBA" id="ARBA00016090"/>
    </source>
</evidence>
<keyword evidence="4" id="KW-0677">Repeat</keyword>
<dbReference type="InterPro" id="IPR001347">
    <property type="entry name" value="SIS_dom"/>
</dbReference>
<organism evidence="6 7">
    <name type="scientific">Alicyclobacillus fastidiosus</name>
    <dbReference type="NCBI Taxonomy" id="392011"/>
    <lineage>
        <taxon>Bacteria</taxon>
        <taxon>Bacillati</taxon>
        <taxon>Bacillota</taxon>
        <taxon>Bacilli</taxon>
        <taxon>Bacillales</taxon>
        <taxon>Alicyclobacillaceae</taxon>
        <taxon>Alicyclobacillus</taxon>
    </lineage>
</organism>
<feature type="domain" description="SIS" evidence="5">
    <location>
        <begin position="217"/>
        <end position="356"/>
    </location>
</feature>
<dbReference type="InterPro" id="IPR046348">
    <property type="entry name" value="SIS_dom_sf"/>
</dbReference>